<keyword evidence="1 4" id="KW-0413">Isomerase</keyword>
<dbReference type="EC" id="5.99.1.4" evidence="1"/>
<evidence type="ECO:0000256" key="1">
    <source>
        <dbReference type="PIRNR" id="PIRNR006386"/>
    </source>
</evidence>
<dbReference type="CDD" id="cd03022">
    <property type="entry name" value="DsbA_HCCA_Iso"/>
    <property type="match status" value="1"/>
</dbReference>
<comment type="similarity">
    <text evidence="1">Belongs to the GST superfamily. NadH family.</text>
</comment>
<reference evidence="4 5" key="1">
    <citation type="submission" date="2019-12" db="EMBL/GenBank/DDBJ databases">
        <title>Strain KN286 was isolated from seawater, which was collected from Caroline Seamount in the tropical western Pacific.</title>
        <authorList>
            <person name="Wang Q."/>
        </authorList>
    </citation>
    <scope>NUCLEOTIDE SEQUENCE [LARGE SCALE GENOMIC DNA]</scope>
    <source>
        <strain evidence="4 5">KN286</strain>
    </source>
</reference>
<organism evidence="4 5">
    <name type="scientific">Oceanomicrobium pacificus</name>
    <dbReference type="NCBI Taxonomy" id="2692916"/>
    <lineage>
        <taxon>Bacteria</taxon>
        <taxon>Pseudomonadati</taxon>
        <taxon>Pseudomonadota</taxon>
        <taxon>Alphaproteobacteria</taxon>
        <taxon>Rhodobacterales</taxon>
        <taxon>Paracoccaceae</taxon>
        <taxon>Oceanomicrobium</taxon>
    </lineage>
</organism>
<dbReference type="InterPro" id="IPR036249">
    <property type="entry name" value="Thioredoxin-like_sf"/>
</dbReference>
<accession>A0A6B0TNS5</accession>
<evidence type="ECO:0000313" key="4">
    <source>
        <dbReference type="EMBL" id="MXU64239.1"/>
    </source>
</evidence>
<name>A0A6B0TNS5_9RHOB</name>
<gene>
    <name evidence="4" type="ORF">GSH16_02180</name>
</gene>
<dbReference type="PANTHER" id="PTHR42943">
    <property type="entry name" value="GLUTATHIONE S-TRANSFERASE KAPPA"/>
    <property type="match status" value="1"/>
</dbReference>
<comment type="caution">
    <text evidence="4">The sequence shown here is derived from an EMBL/GenBank/DDBJ whole genome shotgun (WGS) entry which is preliminary data.</text>
</comment>
<dbReference type="RefSeq" id="WP_160851415.1">
    <property type="nucleotide sequence ID" value="NZ_WUWG01000001.1"/>
</dbReference>
<dbReference type="InterPro" id="IPR044087">
    <property type="entry name" value="NahD-like"/>
</dbReference>
<dbReference type="PIRSF" id="PIRSF006386">
    <property type="entry name" value="HCCAis_GSTk"/>
    <property type="match status" value="1"/>
</dbReference>
<evidence type="ECO:0000256" key="2">
    <source>
        <dbReference type="PIRSR" id="PIRSR006386-1"/>
    </source>
</evidence>
<comment type="catalytic activity">
    <reaction evidence="1">
        <text>2-hydroxychromene-2-carboxylate = (3E)-4-(2-hydroxyphenyl)-2-oxobut-3-enoate</text>
        <dbReference type="Rhea" id="RHEA:27401"/>
        <dbReference type="ChEBI" id="CHEBI:59350"/>
        <dbReference type="ChEBI" id="CHEBI:59353"/>
        <dbReference type="EC" id="5.99.1.4"/>
    </reaction>
</comment>
<dbReference type="GO" id="GO:0004364">
    <property type="term" value="F:glutathione transferase activity"/>
    <property type="evidence" value="ECO:0007669"/>
    <property type="project" value="TreeGrafter"/>
</dbReference>
<dbReference type="InterPro" id="IPR001853">
    <property type="entry name" value="DSBA-like_thioredoxin_dom"/>
</dbReference>
<feature type="active site" description="Nucleophile" evidence="2">
    <location>
        <position position="12"/>
    </location>
</feature>
<dbReference type="GO" id="GO:0018845">
    <property type="term" value="F:2-hydroxychromene-2-carboxylate isomerase activity"/>
    <property type="evidence" value="ECO:0007669"/>
    <property type="project" value="UniProtKB-UniRule"/>
</dbReference>
<dbReference type="AlphaFoldDB" id="A0A6B0TNS5"/>
<dbReference type="SUPFAM" id="SSF52833">
    <property type="entry name" value="Thioredoxin-like"/>
    <property type="match status" value="1"/>
</dbReference>
<evidence type="ECO:0000313" key="5">
    <source>
        <dbReference type="Proteomes" id="UP000436016"/>
    </source>
</evidence>
<dbReference type="InterPro" id="IPR014440">
    <property type="entry name" value="HCCAis_GSTk"/>
</dbReference>
<evidence type="ECO:0000259" key="3">
    <source>
        <dbReference type="Pfam" id="PF01323"/>
    </source>
</evidence>
<feature type="domain" description="DSBA-like thioredoxin" evidence="3">
    <location>
        <begin position="5"/>
        <end position="194"/>
    </location>
</feature>
<proteinExistence type="inferred from homology"/>
<dbReference type="EMBL" id="WUWG01000001">
    <property type="protein sequence ID" value="MXU64239.1"/>
    <property type="molecule type" value="Genomic_DNA"/>
</dbReference>
<dbReference type="GO" id="GO:0006749">
    <property type="term" value="P:glutathione metabolic process"/>
    <property type="evidence" value="ECO:0007669"/>
    <property type="project" value="TreeGrafter"/>
</dbReference>
<dbReference type="GO" id="GO:0004602">
    <property type="term" value="F:glutathione peroxidase activity"/>
    <property type="evidence" value="ECO:0007669"/>
    <property type="project" value="TreeGrafter"/>
</dbReference>
<dbReference type="Pfam" id="PF01323">
    <property type="entry name" value="DSBA"/>
    <property type="match status" value="1"/>
</dbReference>
<dbReference type="InterPro" id="IPR051924">
    <property type="entry name" value="GST_Kappa/NadH"/>
</dbReference>
<protein>
    <recommendedName>
        <fullName evidence="1">2-hydroxychromene-2-carboxylate isomerase</fullName>
        <ecNumber evidence="1">5.99.1.4</ecNumber>
    </recommendedName>
</protein>
<dbReference type="GO" id="GO:1901170">
    <property type="term" value="P:naphthalene catabolic process"/>
    <property type="evidence" value="ECO:0007669"/>
    <property type="project" value="InterPro"/>
</dbReference>
<dbReference type="Proteomes" id="UP000436016">
    <property type="component" value="Unassembled WGS sequence"/>
</dbReference>
<keyword evidence="5" id="KW-1185">Reference proteome</keyword>
<dbReference type="Gene3D" id="3.40.30.10">
    <property type="entry name" value="Glutaredoxin"/>
    <property type="match status" value="1"/>
</dbReference>
<dbReference type="PANTHER" id="PTHR42943:SF2">
    <property type="entry name" value="GLUTATHIONE S-TRANSFERASE KAPPA 1"/>
    <property type="match status" value="1"/>
</dbReference>
<sequence length="198" mass="21741">MAHIDYYLFTLSPFTYLAGDGLEKVAEKHGATITYKPFQLMKVFEETGTVPVPQRHESRKANRLQELARIAKRNKLPINLQPAHWPTNPVPSCSAIIAAQEAGGGNVGGLAQALLRACWAEEKNIAEDEVVKACLADNGFDPAILDSAMLSAVGTFERNTEEALRAGVFGAPTYVVDDQVFWGQDRISYLDDYLAERG</sequence>